<dbReference type="InterPro" id="IPR037525">
    <property type="entry name" value="Velvet_dom"/>
</dbReference>
<reference evidence="3" key="1">
    <citation type="journal article" date="2020" name="Stud. Mycol.">
        <title>101 Dothideomycetes genomes: a test case for predicting lifestyles and emergence of pathogens.</title>
        <authorList>
            <person name="Haridas S."/>
            <person name="Albert R."/>
            <person name="Binder M."/>
            <person name="Bloem J."/>
            <person name="Labutti K."/>
            <person name="Salamov A."/>
            <person name="Andreopoulos B."/>
            <person name="Baker S."/>
            <person name="Barry K."/>
            <person name="Bills G."/>
            <person name="Bluhm B."/>
            <person name="Cannon C."/>
            <person name="Castanera R."/>
            <person name="Culley D."/>
            <person name="Daum C."/>
            <person name="Ezra D."/>
            <person name="Gonzalez J."/>
            <person name="Henrissat B."/>
            <person name="Kuo A."/>
            <person name="Liang C."/>
            <person name="Lipzen A."/>
            <person name="Lutzoni F."/>
            <person name="Magnuson J."/>
            <person name="Mondo S."/>
            <person name="Nolan M."/>
            <person name="Ohm R."/>
            <person name="Pangilinan J."/>
            <person name="Park H.-J."/>
            <person name="Ramirez L."/>
            <person name="Alfaro M."/>
            <person name="Sun H."/>
            <person name="Tritt A."/>
            <person name="Yoshinaga Y."/>
            <person name="Zwiers L.-H."/>
            <person name="Turgeon B."/>
            <person name="Goodwin S."/>
            <person name="Spatafora J."/>
            <person name="Crous P."/>
            <person name="Grigoriev I."/>
        </authorList>
    </citation>
    <scope>NUCLEOTIDE SEQUENCE</scope>
    <source>
        <strain evidence="3">CBS 675.92</strain>
    </source>
</reference>
<proteinExistence type="predicted"/>
<dbReference type="EMBL" id="ML976988">
    <property type="protein sequence ID" value="KAF1958071.1"/>
    <property type="molecule type" value="Genomic_DNA"/>
</dbReference>
<name>A0A6A5TZL1_9PLEO</name>
<keyword evidence="4" id="KW-1185">Reference proteome</keyword>
<feature type="domain" description="Velvet" evidence="2">
    <location>
        <begin position="36"/>
        <end position="224"/>
    </location>
</feature>
<feature type="compositionally biased region" description="Acidic residues" evidence="1">
    <location>
        <begin position="200"/>
        <end position="209"/>
    </location>
</feature>
<evidence type="ECO:0000256" key="1">
    <source>
        <dbReference type="SAM" id="MobiDB-lite"/>
    </source>
</evidence>
<dbReference type="Gene3D" id="2.60.40.3960">
    <property type="entry name" value="Velvet domain"/>
    <property type="match status" value="1"/>
</dbReference>
<feature type="region of interest" description="Disordered" evidence="1">
    <location>
        <begin position="186"/>
        <end position="224"/>
    </location>
</feature>
<dbReference type="OrthoDB" id="5399926at2759"/>
<sequence>MADIARTRGFGSTSVRSRHAGNGNRRSRSDRQAVSPADIRYTMDIVVQPPSSARAGYAINGTIVVRLRTTNMYADDAIEDSQNLIALASLVPVAGSSAPDPRTLDRSLGGRRYVSVHQFSDDEADGSIAAMELDDPQGVGYMNFPDLSIHQTGTFRIRITLIRVPSSGNPSIAGGVSIQAIDSNPIVVQSSGPTGRTYADGDDEDDDGGWSEVIRTIQTRRRSR</sequence>
<dbReference type="AlphaFoldDB" id="A0A6A5TZL1"/>
<protein>
    <recommendedName>
        <fullName evidence="2">Velvet domain-containing protein</fullName>
    </recommendedName>
</protein>
<organism evidence="3 4">
    <name type="scientific">Byssothecium circinans</name>
    <dbReference type="NCBI Taxonomy" id="147558"/>
    <lineage>
        <taxon>Eukaryota</taxon>
        <taxon>Fungi</taxon>
        <taxon>Dikarya</taxon>
        <taxon>Ascomycota</taxon>
        <taxon>Pezizomycotina</taxon>
        <taxon>Dothideomycetes</taxon>
        <taxon>Pleosporomycetidae</taxon>
        <taxon>Pleosporales</taxon>
        <taxon>Massarineae</taxon>
        <taxon>Massarinaceae</taxon>
        <taxon>Byssothecium</taxon>
    </lineage>
</organism>
<dbReference type="Proteomes" id="UP000800035">
    <property type="component" value="Unassembled WGS sequence"/>
</dbReference>
<evidence type="ECO:0000313" key="3">
    <source>
        <dbReference type="EMBL" id="KAF1958071.1"/>
    </source>
</evidence>
<dbReference type="InterPro" id="IPR038491">
    <property type="entry name" value="Velvet_dom_sf"/>
</dbReference>
<gene>
    <name evidence="3" type="ORF">CC80DRAFT_443275</name>
</gene>
<evidence type="ECO:0000259" key="2">
    <source>
        <dbReference type="PROSITE" id="PS51821"/>
    </source>
</evidence>
<evidence type="ECO:0000313" key="4">
    <source>
        <dbReference type="Proteomes" id="UP000800035"/>
    </source>
</evidence>
<dbReference type="PROSITE" id="PS51821">
    <property type="entry name" value="VELVET"/>
    <property type="match status" value="1"/>
</dbReference>
<feature type="region of interest" description="Disordered" evidence="1">
    <location>
        <begin position="1"/>
        <end position="35"/>
    </location>
</feature>
<accession>A0A6A5TZL1</accession>